<gene>
    <name evidence="1" type="ORF">LCGC14_0164570</name>
</gene>
<organism evidence="1">
    <name type="scientific">marine sediment metagenome</name>
    <dbReference type="NCBI Taxonomy" id="412755"/>
    <lineage>
        <taxon>unclassified sequences</taxon>
        <taxon>metagenomes</taxon>
        <taxon>ecological metagenomes</taxon>
    </lineage>
</organism>
<sequence>MPHGEKTRIGIEIFNAFDLTRGRVEEDFEPEALAYREWPSVPIKGDRIYLSETDKTYEVLWRTWSSLVDGKAVVITTGAYVTLAVQEVDH</sequence>
<dbReference type="AlphaFoldDB" id="A0A0F9XWN9"/>
<reference evidence="1" key="1">
    <citation type="journal article" date="2015" name="Nature">
        <title>Complex archaea that bridge the gap between prokaryotes and eukaryotes.</title>
        <authorList>
            <person name="Spang A."/>
            <person name="Saw J.H."/>
            <person name="Jorgensen S.L."/>
            <person name="Zaremba-Niedzwiedzka K."/>
            <person name="Martijn J."/>
            <person name="Lind A.E."/>
            <person name="van Eijk R."/>
            <person name="Schleper C."/>
            <person name="Guy L."/>
            <person name="Ettema T.J."/>
        </authorList>
    </citation>
    <scope>NUCLEOTIDE SEQUENCE</scope>
</reference>
<comment type="caution">
    <text evidence="1">The sequence shown here is derived from an EMBL/GenBank/DDBJ whole genome shotgun (WGS) entry which is preliminary data.</text>
</comment>
<protein>
    <submittedName>
        <fullName evidence="1">Uncharacterized protein</fullName>
    </submittedName>
</protein>
<proteinExistence type="predicted"/>
<dbReference type="EMBL" id="LAZR01000062">
    <property type="protein sequence ID" value="KKN96813.1"/>
    <property type="molecule type" value="Genomic_DNA"/>
</dbReference>
<name>A0A0F9XWN9_9ZZZZ</name>
<accession>A0A0F9XWN9</accession>
<evidence type="ECO:0000313" key="1">
    <source>
        <dbReference type="EMBL" id="KKN96813.1"/>
    </source>
</evidence>